<dbReference type="EMBL" id="JBHMAG010000009">
    <property type="protein sequence ID" value="MFB9752258.1"/>
    <property type="molecule type" value="Genomic_DNA"/>
</dbReference>
<dbReference type="PANTHER" id="PTHR30217">
    <property type="entry name" value="PEPTIDASE U32 FAMILY"/>
    <property type="match status" value="1"/>
</dbReference>
<evidence type="ECO:0000256" key="1">
    <source>
        <dbReference type="SAM" id="MobiDB-lite"/>
    </source>
</evidence>
<name>A0ABV5VVZ0_9BACL</name>
<dbReference type="InterPro" id="IPR001539">
    <property type="entry name" value="Peptidase_U32"/>
</dbReference>
<gene>
    <name evidence="2" type="ORF">ACFFNY_11885</name>
</gene>
<evidence type="ECO:0000313" key="2">
    <source>
        <dbReference type="EMBL" id="MFB9752258.1"/>
    </source>
</evidence>
<reference evidence="2 3" key="1">
    <citation type="submission" date="2024-09" db="EMBL/GenBank/DDBJ databases">
        <authorList>
            <person name="Sun Q."/>
            <person name="Mori K."/>
        </authorList>
    </citation>
    <scope>NUCLEOTIDE SEQUENCE [LARGE SCALE GENOMIC DNA]</scope>
    <source>
        <strain evidence="2 3">JCM 12520</strain>
    </source>
</reference>
<organism evidence="2 3">
    <name type="scientific">Paenibacillus hodogayensis</name>
    <dbReference type="NCBI Taxonomy" id="279208"/>
    <lineage>
        <taxon>Bacteria</taxon>
        <taxon>Bacillati</taxon>
        <taxon>Bacillota</taxon>
        <taxon>Bacilli</taxon>
        <taxon>Bacillales</taxon>
        <taxon>Paenibacillaceae</taxon>
        <taxon>Paenibacillus</taxon>
    </lineage>
</organism>
<proteinExistence type="predicted"/>
<keyword evidence="3" id="KW-1185">Reference proteome</keyword>
<dbReference type="InterPro" id="IPR051454">
    <property type="entry name" value="RNA/ubiquinone_mod_enzymes"/>
</dbReference>
<sequence length="332" mass="37255">MSDTTNKPDAAVGGSPQPVEEGRLRKPELLIGAGSVEEIGRLADAGADAFHIGDERFGMRLSGHIPPERIADVIRQAHNRKTKAYVVCNGILHNEALPALPGYLKLVAEAGADAIVFGDPAVLIAMRQAGVRLPLHWNAEMTSTNYATANYWVGKGASRVYLARELNMDEVTEAKRHVQAEVQVQVHGMTNIYHSKRGLLTNYWAHQRKSAEGERLDAERGLFLIEEERKEEKHPIFEDANGTHVMSADDMCMLESLHELMEAGIDSFRIEGLLQTPAYNETVVRCYRRVIDAYVSDPAGYEFDEEWLEPIRALQNPDRELSFGFYYKEQVY</sequence>
<dbReference type="SUPFAM" id="SSF51412">
    <property type="entry name" value="Inosine monophosphate dehydrogenase (IMPDH)"/>
    <property type="match status" value="1"/>
</dbReference>
<dbReference type="PANTHER" id="PTHR30217:SF7">
    <property type="entry name" value="TRNA HYDROXYLATION PROTEIN P2"/>
    <property type="match status" value="1"/>
</dbReference>
<protein>
    <submittedName>
        <fullName evidence="2">Peptidase U32 family protein</fullName>
    </submittedName>
</protein>
<dbReference type="RefSeq" id="WP_344911160.1">
    <property type="nucleotide sequence ID" value="NZ_BAAAYO010000010.1"/>
</dbReference>
<dbReference type="Proteomes" id="UP001589619">
    <property type="component" value="Unassembled WGS sequence"/>
</dbReference>
<dbReference type="Pfam" id="PF01136">
    <property type="entry name" value="Peptidase_U32"/>
    <property type="match status" value="1"/>
</dbReference>
<comment type="caution">
    <text evidence="2">The sequence shown here is derived from an EMBL/GenBank/DDBJ whole genome shotgun (WGS) entry which is preliminary data.</text>
</comment>
<feature type="region of interest" description="Disordered" evidence="1">
    <location>
        <begin position="1"/>
        <end position="24"/>
    </location>
</feature>
<evidence type="ECO:0000313" key="3">
    <source>
        <dbReference type="Proteomes" id="UP001589619"/>
    </source>
</evidence>
<accession>A0ABV5VVZ0</accession>